<dbReference type="OrthoDB" id="10003767at2759"/>
<feature type="domain" description="Aminoglycoside phosphotransferase" evidence="1">
    <location>
        <begin position="96"/>
        <end position="294"/>
    </location>
</feature>
<keyword evidence="3" id="KW-1185">Reference proteome</keyword>
<dbReference type="Pfam" id="PF01636">
    <property type="entry name" value="APH"/>
    <property type="match status" value="1"/>
</dbReference>
<dbReference type="PANTHER" id="PTHR21310:SF13">
    <property type="entry name" value="AMINOGLYCOSIDE PHOSPHOTRANSFERASE DOMAIN-CONTAINING PROTEIN"/>
    <property type="match status" value="1"/>
</dbReference>
<comment type="caution">
    <text evidence="2">The sequence shown here is derived from an EMBL/GenBank/DDBJ whole genome shotgun (WGS) entry which is preliminary data.</text>
</comment>
<dbReference type="Proteomes" id="UP001063166">
    <property type="component" value="Unassembled WGS sequence"/>
</dbReference>
<organism evidence="2 3">
    <name type="scientific">Lyophyllum shimeji</name>
    <name type="common">Hon-shimeji</name>
    <name type="synonym">Tricholoma shimeji</name>
    <dbReference type="NCBI Taxonomy" id="47721"/>
    <lineage>
        <taxon>Eukaryota</taxon>
        <taxon>Fungi</taxon>
        <taxon>Dikarya</taxon>
        <taxon>Basidiomycota</taxon>
        <taxon>Agaricomycotina</taxon>
        <taxon>Agaricomycetes</taxon>
        <taxon>Agaricomycetidae</taxon>
        <taxon>Agaricales</taxon>
        <taxon>Tricholomatineae</taxon>
        <taxon>Lyophyllaceae</taxon>
        <taxon>Lyophyllum</taxon>
    </lineage>
</organism>
<evidence type="ECO:0000313" key="3">
    <source>
        <dbReference type="Proteomes" id="UP001063166"/>
    </source>
</evidence>
<dbReference type="EMBL" id="BRPK01000012">
    <property type="protein sequence ID" value="GLB42982.1"/>
    <property type="molecule type" value="Genomic_DNA"/>
</dbReference>
<reference evidence="2" key="1">
    <citation type="submission" date="2022-07" db="EMBL/GenBank/DDBJ databases">
        <title>The genome of Lyophyllum shimeji provides insight into the initial evolution of ectomycorrhizal fungal genome.</title>
        <authorList>
            <person name="Kobayashi Y."/>
            <person name="Shibata T."/>
            <person name="Hirakawa H."/>
            <person name="Shigenobu S."/>
            <person name="Nishiyama T."/>
            <person name="Yamada A."/>
            <person name="Hasebe M."/>
            <person name="Kawaguchi M."/>
        </authorList>
    </citation>
    <scope>NUCLEOTIDE SEQUENCE</scope>
    <source>
        <strain evidence="2">AT787</strain>
    </source>
</reference>
<dbReference type="AlphaFoldDB" id="A0A9P3PU79"/>
<gene>
    <name evidence="2" type="ORF">LshimejAT787_1204310</name>
</gene>
<dbReference type="SUPFAM" id="SSF56112">
    <property type="entry name" value="Protein kinase-like (PK-like)"/>
    <property type="match status" value="1"/>
</dbReference>
<accession>A0A9P3PU79</accession>
<protein>
    <recommendedName>
        <fullName evidence="1">Aminoglycoside phosphotransferase domain-containing protein</fullName>
    </recommendedName>
</protein>
<dbReference type="InterPro" id="IPR051678">
    <property type="entry name" value="AGP_Transferase"/>
</dbReference>
<evidence type="ECO:0000313" key="2">
    <source>
        <dbReference type="EMBL" id="GLB42982.1"/>
    </source>
</evidence>
<dbReference type="InterPro" id="IPR002575">
    <property type="entry name" value="Aminoglycoside_PTrfase"/>
</dbReference>
<evidence type="ECO:0000259" key="1">
    <source>
        <dbReference type="Pfam" id="PF01636"/>
    </source>
</evidence>
<dbReference type="PANTHER" id="PTHR21310">
    <property type="entry name" value="AMINOGLYCOSIDE PHOSPHOTRANSFERASE-RELATED-RELATED"/>
    <property type="match status" value="1"/>
</dbReference>
<sequence length="391" mass="43858">MTTEDLPFYNFLGEIEYVPGYPLSFGDWSHSTGEAASAEQESLLDAIPGILGKSPTESHVRACDLNLTLEVGFEDGSSVIARKILTNNNADAELGVQKLRTEARLLHWLAKNTDIPVPRILPPVEDRSRNFFITDKLPGVMLLNIYGTLDSMAKERLVESFADIALTMFRLDVPQSIGTFAPDISTGSLDVVPRIGVQTFRARRVFDDIQQYIDFLLEMKRNSPVIGGDDGGHIEELRGHLDRVLADLFSKTSDCTSLLRCVLAHGDLNERNILVDKSGNITGIVDWEYQVLHPAVLAADYPPWLSYDGCCDPRFADPKQMLWLDSPDESRRLRDMYLQIVKSRDHEYWTALVLGAKLRSCVNWLLNVDSDPGCKRMKKWMDATFVGSCSD</sequence>
<dbReference type="Gene3D" id="3.90.1200.10">
    <property type="match status" value="1"/>
</dbReference>
<proteinExistence type="predicted"/>
<dbReference type="InterPro" id="IPR011009">
    <property type="entry name" value="Kinase-like_dom_sf"/>
</dbReference>
<name>A0A9P3PU79_LYOSH</name>